<dbReference type="Gene3D" id="3.10.350.10">
    <property type="entry name" value="LysM domain"/>
    <property type="match status" value="2"/>
</dbReference>
<keyword evidence="6" id="KW-0862">Zinc</keyword>
<name>A0A5R9F1N4_9BACL</name>
<keyword evidence="4" id="KW-0479">Metal-binding</keyword>
<dbReference type="SMART" id="SM00257">
    <property type="entry name" value="LysM"/>
    <property type="match status" value="2"/>
</dbReference>
<proteinExistence type="inferred from homology"/>
<dbReference type="SMART" id="SM00631">
    <property type="entry name" value="Zn_pept"/>
    <property type="match status" value="1"/>
</dbReference>
<evidence type="ECO:0000256" key="1">
    <source>
        <dbReference type="ARBA" id="ARBA00001947"/>
    </source>
</evidence>
<dbReference type="InterPro" id="IPR018392">
    <property type="entry name" value="LysM"/>
</dbReference>
<dbReference type="PANTHER" id="PTHR11705">
    <property type="entry name" value="PROTEASE FAMILY M14 CARBOXYPEPTIDASE A,B"/>
    <property type="match status" value="1"/>
</dbReference>
<evidence type="ECO:0000256" key="7">
    <source>
        <dbReference type="ARBA" id="ARBA00023049"/>
    </source>
</evidence>
<reference evidence="11 12" key="1">
    <citation type="submission" date="2019-04" db="EMBL/GenBank/DDBJ databases">
        <title>Bacillus caeni sp. nov., a bacterium isolated from mangrove sediment.</title>
        <authorList>
            <person name="Huang H."/>
            <person name="Mo K."/>
            <person name="Hu Y."/>
        </authorList>
    </citation>
    <scope>NUCLEOTIDE SEQUENCE [LARGE SCALE GENOMIC DNA]</scope>
    <source>
        <strain evidence="11 12">HB172195</strain>
    </source>
</reference>
<dbReference type="InterPro" id="IPR057246">
    <property type="entry name" value="CARBOXYPEPT_ZN_1"/>
</dbReference>
<dbReference type="Pfam" id="PF00246">
    <property type="entry name" value="Peptidase_M14"/>
    <property type="match status" value="1"/>
</dbReference>
<feature type="domain" description="LysM" evidence="9">
    <location>
        <begin position="1"/>
        <end position="45"/>
    </location>
</feature>
<evidence type="ECO:0000256" key="2">
    <source>
        <dbReference type="ARBA" id="ARBA00005988"/>
    </source>
</evidence>
<dbReference type="GO" id="GO:0008270">
    <property type="term" value="F:zinc ion binding"/>
    <property type="evidence" value="ECO:0007669"/>
    <property type="project" value="InterPro"/>
</dbReference>
<dbReference type="Proteomes" id="UP000308230">
    <property type="component" value="Unassembled WGS sequence"/>
</dbReference>
<dbReference type="GO" id="GO:0005615">
    <property type="term" value="C:extracellular space"/>
    <property type="evidence" value="ECO:0007669"/>
    <property type="project" value="TreeGrafter"/>
</dbReference>
<dbReference type="RefSeq" id="WP_138127644.1">
    <property type="nucleotide sequence ID" value="NZ_SWLG01000011.1"/>
</dbReference>
<dbReference type="SUPFAM" id="SSF54106">
    <property type="entry name" value="LysM domain"/>
    <property type="match status" value="1"/>
</dbReference>
<evidence type="ECO:0000313" key="11">
    <source>
        <dbReference type="EMBL" id="TLS36326.1"/>
    </source>
</evidence>
<keyword evidence="12" id="KW-1185">Reference proteome</keyword>
<evidence type="ECO:0000256" key="4">
    <source>
        <dbReference type="ARBA" id="ARBA00022723"/>
    </source>
</evidence>
<dbReference type="InterPro" id="IPR034274">
    <property type="entry name" value="ENP1_M14_CPD"/>
</dbReference>
<dbReference type="PROSITE" id="PS52035">
    <property type="entry name" value="PEPTIDASE_M14"/>
    <property type="match status" value="1"/>
</dbReference>
<comment type="caution">
    <text evidence="11">The sequence shown here is derived from an EMBL/GenBank/DDBJ whole genome shotgun (WGS) entry which is preliminary data.</text>
</comment>
<dbReference type="OrthoDB" id="9802862at2"/>
<evidence type="ECO:0000256" key="6">
    <source>
        <dbReference type="ARBA" id="ARBA00022833"/>
    </source>
</evidence>
<dbReference type="InterPro" id="IPR000834">
    <property type="entry name" value="Peptidase_M14"/>
</dbReference>
<dbReference type="EMBL" id="SWLG01000011">
    <property type="protein sequence ID" value="TLS36326.1"/>
    <property type="molecule type" value="Genomic_DNA"/>
</dbReference>
<dbReference type="PROSITE" id="PS00132">
    <property type="entry name" value="CARBOXYPEPT_ZN_1"/>
    <property type="match status" value="1"/>
</dbReference>
<dbReference type="PROSITE" id="PS51782">
    <property type="entry name" value="LYSM"/>
    <property type="match status" value="2"/>
</dbReference>
<keyword evidence="3" id="KW-0645">Protease</keyword>
<dbReference type="PANTHER" id="PTHR11705:SF143">
    <property type="entry name" value="SLL0236 PROTEIN"/>
    <property type="match status" value="1"/>
</dbReference>
<keyword evidence="5" id="KW-0378">Hydrolase</keyword>
<protein>
    <submittedName>
        <fullName evidence="11">LysM peptidoglycan-binding domain-containing protein</fullName>
    </submittedName>
</protein>
<evidence type="ECO:0000256" key="8">
    <source>
        <dbReference type="PROSITE-ProRule" id="PRU01379"/>
    </source>
</evidence>
<evidence type="ECO:0000256" key="5">
    <source>
        <dbReference type="ARBA" id="ARBA00022801"/>
    </source>
</evidence>
<dbReference type="AlphaFoldDB" id="A0A5R9F1N4"/>
<dbReference type="Pfam" id="PF01476">
    <property type="entry name" value="LysM"/>
    <property type="match status" value="2"/>
</dbReference>
<accession>A0A5R9F1N4</accession>
<evidence type="ECO:0000259" key="10">
    <source>
        <dbReference type="PROSITE" id="PS52035"/>
    </source>
</evidence>
<feature type="domain" description="Peptidase M14" evidence="10">
    <location>
        <begin position="108"/>
        <end position="394"/>
    </location>
</feature>
<dbReference type="GO" id="GO:0006508">
    <property type="term" value="P:proteolysis"/>
    <property type="evidence" value="ECO:0007669"/>
    <property type="project" value="UniProtKB-KW"/>
</dbReference>
<dbReference type="GO" id="GO:0004181">
    <property type="term" value="F:metallocarboxypeptidase activity"/>
    <property type="evidence" value="ECO:0007669"/>
    <property type="project" value="InterPro"/>
</dbReference>
<dbReference type="SUPFAM" id="SSF53187">
    <property type="entry name" value="Zn-dependent exopeptidases"/>
    <property type="match status" value="1"/>
</dbReference>
<dbReference type="CDD" id="cd06229">
    <property type="entry name" value="M14_Endopeptidase_I"/>
    <property type="match status" value="1"/>
</dbReference>
<gene>
    <name evidence="11" type="ORF">FCL54_15450</name>
</gene>
<comment type="cofactor">
    <cofactor evidence="1">
        <name>Zn(2+)</name>
        <dbReference type="ChEBI" id="CHEBI:29105"/>
    </cofactor>
</comment>
<dbReference type="CDD" id="cd00118">
    <property type="entry name" value="LysM"/>
    <property type="match status" value="2"/>
</dbReference>
<evidence type="ECO:0000259" key="9">
    <source>
        <dbReference type="PROSITE" id="PS51782"/>
    </source>
</evidence>
<feature type="domain" description="LysM" evidence="9">
    <location>
        <begin position="51"/>
        <end position="95"/>
    </location>
</feature>
<dbReference type="Gene3D" id="3.40.630.10">
    <property type="entry name" value="Zn peptidases"/>
    <property type="match status" value="1"/>
</dbReference>
<organism evidence="11 12">
    <name type="scientific">Exobacillus caeni</name>
    <dbReference type="NCBI Taxonomy" id="2574798"/>
    <lineage>
        <taxon>Bacteria</taxon>
        <taxon>Bacillati</taxon>
        <taxon>Bacillota</taxon>
        <taxon>Bacilli</taxon>
        <taxon>Bacillales</taxon>
        <taxon>Guptibacillaceae</taxon>
        <taxon>Exobacillus</taxon>
    </lineage>
</organism>
<dbReference type="InterPro" id="IPR036779">
    <property type="entry name" value="LysM_dom_sf"/>
</dbReference>
<feature type="active site" description="Proton donor/acceptor" evidence="8">
    <location>
        <position position="366"/>
    </location>
</feature>
<evidence type="ECO:0000313" key="12">
    <source>
        <dbReference type="Proteomes" id="UP000308230"/>
    </source>
</evidence>
<sequence length="396" mass="45431">MKVRVRPGDTLWHYSQLFQVPLRLILDSNPEINAEQLMIGEEVNIPGFVRNMYKISAGESLWSIANKTGYPLDSLFLLNQSIKPQFLQIGQEIYLPLRVTWLLVDPKQEYTYEIMVNDIRKLVTVYPFIRSGSIGESVMGKPIPEIRVGQGEKKVHFNGSFHANEWLATPLLMKFLNVYLFNLTSNKPIRGLQLPPLYDSTMLSVVPMVNPDGVNLVINGPPEETFYKELVLEINNAGTDFKRWKANIRGVDLNNQFPAKWDVEAARKPEKPSPKNYPGKAPLTEPETIAMADLTRRRDFDRVLAFHSQGEEIYWGYEGLEPPESRTLAEEFSRVSGYKAIRYVDSYAGYKDWFIQEWRRPGFTIEIGLGESPLPLTQFDEIYEENLGIMLASLYV</sequence>
<comment type="similarity">
    <text evidence="2 8">Belongs to the peptidase M14 family.</text>
</comment>
<keyword evidence="7" id="KW-0482">Metalloprotease</keyword>
<evidence type="ECO:0000256" key="3">
    <source>
        <dbReference type="ARBA" id="ARBA00022670"/>
    </source>
</evidence>